<dbReference type="PRINTS" id="PR00593">
    <property type="entry name" value="MTABOTROPICR"/>
</dbReference>
<keyword evidence="10" id="KW-0807">Transducer</keyword>
<feature type="transmembrane region" description="Helical" evidence="13">
    <location>
        <begin position="728"/>
        <end position="755"/>
    </location>
</feature>
<dbReference type="FunFam" id="2.10.50.30:FF:000001">
    <property type="entry name" value="metabotropic glutamate receptor 1"/>
    <property type="match status" value="1"/>
</dbReference>
<dbReference type="Pfam" id="PF01094">
    <property type="entry name" value="ANF_receptor"/>
    <property type="match status" value="1"/>
</dbReference>
<dbReference type="PROSITE" id="PS50259">
    <property type="entry name" value="G_PROTEIN_RECEP_F3_4"/>
    <property type="match status" value="1"/>
</dbReference>
<comment type="similarity">
    <text evidence="2">Belongs to the G-protein coupled receptor 3 family.</text>
</comment>
<evidence type="ECO:0000256" key="8">
    <source>
        <dbReference type="ARBA" id="ARBA00023170"/>
    </source>
</evidence>
<evidence type="ECO:0000256" key="11">
    <source>
        <dbReference type="ARBA" id="ARBA00054813"/>
    </source>
</evidence>
<keyword evidence="7 13" id="KW-0472">Membrane</keyword>
<evidence type="ECO:0000256" key="12">
    <source>
        <dbReference type="SAM" id="MobiDB-lite"/>
    </source>
</evidence>
<accession>A0AA39H2W0</accession>
<dbReference type="EMBL" id="JAUCMV010000005">
    <property type="protein sequence ID" value="KAK0397751.1"/>
    <property type="molecule type" value="Genomic_DNA"/>
</dbReference>
<evidence type="ECO:0000256" key="2">
    <source>
        <dbReference type="ARBA" id="ARBA00007242"/>
    </source>
</evidence>
<evidence type="ECO:0000259" key="15">
    <source>
        <dbReference type="PROSITE" id="PS50259"/>
    </source>
</evidence>
<dbReference type="GO" id="GO:0004930">
    <property type="term" value="F:G protein-coupled receptor activity"/>
    <property type="evidence" value="ECO:0007669"/>
    <property type="project" value="UniProtKB-KW"/>
</dbReference>
<dbReference type="Pfam" id="PF07562">
    <property type="entry name" value="NCD3G"/>
    <property type="match status" value="1"/>
</dbReference>
<feature type="transmembrane region" description="Helical" evidence="13">
    <location>
        <begin position="691"/>
        <end position="707"/>
    </location>
</feature>
<name>A0AA39H2W0_9BILA</name>
<feature type="transmembrane region" description="Helical" evidence="13">
    <location>
        <begin position="781"/>
        <end position="800"/>
    </location>
</feature>
<dbReference type="Gene3D" id="2.10.50.30">
    <property type="entry name" value="GPCR, family 3, nine cysteines domain"/>
    <property type="match status" value="1"/>
</dbReference>
<evidence type="ECO:0000256" key="10">
    <source>
        <dbReference type="ARBA" id="ARBA00023224"/>
    </source>
</evidence>
<feature type="chain" id="PRO_5041396762" description="G-protein coupled receptors family 3 profile domain-containing protein" evidence="14">
    <location>
        <begin position="20"/>
        <end position="938"/>
    </location>
</feature>
<dbReference type="Gene3D" id="3.40.50.2300">
    <property type="match status" value="2"/>
</dbReference>
<dbReference type="InterPro" id="IPR000162">
    <property type="entry name" value="GPCR_3_mtglu_rcpt"/>
</dbReference>
<feature type="transmembrane region" description="Helical" evidence="13">
    <location>
        <begin position="812"/>
        <end position="832"/>
    </location>
</feature>
<keyword evidence="3" id="KW-1003">Cell membrane</keyword>
<evidence type="ECO:0000256" key="13">
    <source>
        <dbReference type="SAM" id="Phobius"/>
    </source>
</evidence>
<proteinExistence type="inferred from homology"/>
<dbReference type="InterPro" id="IPR001828">
    <property type="entry name" value="ANF_lig-bd_rcpt"/>
</dbReference>
<reference evidence="16" key="1">
    <citation type="submission" date="2023-06" db="EMBL/GenBank/DDBJ databases">
        <title>Genomic analysis of the entomopathogenic nematode Steinernema hermaphroditum.</title>
        <authorList>
            <person name="Schwarz E.M."/>
            <person name="Heppert J.K."/>
            <person name="Baniya A."/>
            <person name="Schwartz H.T."/>
            <person name="Tan C.-H."/>
            <person name="Antoshechkin I."/>
            <person name="Sternberg P.W."/>
            <person name="Goodrich-Blair H."/>
            <person name="Dillman A.R."/>
        </authorList>
    </citation>
    <scope>NUCLEOTIDE SEQUENCE</scope>
    <source>
        <strain evidence="16">PS9179</strain>
        <tissue evidence="16">Whole animal</tissue>
    </source>
</reference>
<dbReference type="PANTHER" id="PTHR24060">
    <property type="entry name" value="METABOTROPIC GLUTAMATE RECEPTOR"/>
    <property type="match status" value="1"/>
</dbReference>
<dbReference type="AlphaFoldDB" id="A0AA39H2W0"/>
<evidence type="ECO:0000256" key="14">
    <source>
        <dbReference type="SAM" id="SignalP"/>
    </source>
</evidence>
<dbReference type="InterPro" id="IPR011500">
    <property type="entry name" value="GPCR_3_9-Cys_dom"/>
</dbReference>
<feature type="signal peptide" evidence="14">
    <location>
        <begin position="1"/>
        <end position="19"/>
    </location>
</feature>
<dbReference type="PROSITE" id="PS00980">
    <property type="entry name" value="G_PROTEIN_RECEP_F3_2"/>
    <property type="match status" value="1"/>
</dbReference>
<evidence type="ECO:0000256" key="9">
    <source>
        <dbReference type="ARBA" id="ARBA00023180"/>
    </source>
</evidence>
<dbReference type="InterPro" id="IPR028082">
    <property type="entry name" value="Peripla_BP_I"/>
</dbReference>
<feature type="domain" description="G-protein coupled receptors family 3 profile" evidence="15">
    <location>
        <begin position="622"/>
        <end position="886"/>
    </location>
</feature>
<feature type="transmembrane region" description="Helical" evidence="13">
    <location>
        <begin position="621"/>
        <end position="647"/>
    </location>
</feature>
<evidence type="ECO:0000313" key="17">
    <source>
        <dbReference type="Proteomes" id="UP001175271"/>
    </source>
</evidence>
<dbReference type="SUPFAM" id="SSF53822">
    <property type="entry name" value="Periplasmic binding protein-like I"/>
    <property type="match status" value="1"/>
</dbReference>
<feature type="transmembrane region" description="Helical" evidence="13">
    <location>
        <begin position="659"/>
        <end position="679"/>
    </location>
</feature>
<evidence type="ECO:0000256" key="1">
    <source>
        <dbReference type="ARBA" id="ARBA00004651"/>
    </source>
</evidence>
<comment type="subcellular location">
    <subcellularLocation>
        <location evidence="1">Cell membrane</location>
        <topology evidence="1">Multi-pass membrane protein</topology>
    </subcellularLocation>
</comment>
<feature type="region of interest" description="Disordered" evidence="12">
    <location>
        <begin position="913"/>
        <end position="938"/>
    </location>
</feature>
<evidence type="ECO:0000256" key="5">
    <source>
        <dbReference type="ARBA" id="ARBA00022989"/>
    </source>
</evidence>
<keyword evidence="5 13" id="KW-1133">Transmembrane helix</keyword>
<dbReference type="InterPro" id="IPR017978">
    <property type="entry name" value="GPCR_3_C"/>
</dbReference>
<keyword evidence="4 13" id="KW-0812">Transmembrane</keyword>
<dbReference type="GO" id="GO:0005886">
    <property type="term" value="C:plasma membrane"/>
    <property type="evidence" value="ECO:0007669"/>
    <property type="project" value="UniProtKB-SubCell"/>
</dbReference>
<keyword evidence="17" id="KW-1185">Reference proteome</keyword>
<keyword evidence="9" id="KW-0325">Glycoprotein</keyword>
<keyword evidence="8" id="KW-0675">Receptor</keyword>
<organism evidence="16 17">
    <name type="scientific">Steinernema hermaphroditum</name>
    <dbReference type="NCBI Taxonomy" id="289476"/>
    <lineage>
        <taxon>Eukaryota</taxon>
        <taxon>Metazoa</taxon>
        <taxon>Ecdysozoa</taxon>
        <taxon>Nematoda</taxon>
        <taxon>Chromadorea</taxon>
        <taxon>Rhabditida</taxon>
        <taxon>Tylenchina</taxon>
        <taxon>Panagrolaimomorpha</taxon>
        <taxon>Strongyloidoidea</taxon>
        <taxon>Steinernematidae</taxon>
        <taxon>Steinernema</taxon>
    </lineage>
</organism>
<comment type="caution">
    <text evidence="16">The sequence shown here is derived from an EMBL/GenBank/DDBJ whole genome shotgun (WGS) entry which is preliminary data.</text>
</comment>
<comment type="function">
    <text evidence="11">G-protein coupled receptor for glutamate. Ligand binding causes a conformation change that triggers signaling via guanine nucleotide-binding proteins (G proteins) and modulates the activity of down-stream effectors.</text>
</comment>
<keyword evidence="14" id="KW-0732">Signal</keyword>
<dbReference type="FunFam" id="3.40.50.2300:FF:000362">
    <property type="entry name" value="Probable metabotropic glutamate receptor mgl-1"/>
    <property type="match status" value="1"/>
</dbReference>
<protein>
    <recommendedName>
        <fullName evidence="15">G-protein coupled receptors family 3 profile domain-containing protein</fullName>
    </recommendedName>
</protein>
<dbReference type="InterPro" id="IPR017979">
    <property type="entry name" value="GPCR_3_CS"/>
</dbReference>
<feature type="compositionally biased region" description="Polar residues" evidence="12">
    <location>
        <begin position="929"/>
        <end position="938"/>
    </location>
</feature>
<evidence type="ECO:0000256" key="4">
    <source>
        <dbReference type="ARBA" id="ARBA00022692"/>
    </source>
</evidence>
<dbReference type="InterPro" id="IPR038550">
    <property type="entry name" value="GPCR_3_9-Cys_sf"/>
</dbReference>
<dbReference type="CDD" id="cd15934">
    <property type="entry name" value="7tmC_mGluRs_group2_3"/>
    <property type="match status" value="1"/>
</dbReference>
<dbReference type="PROSITE" id="PS00981">
    <property type="entry name" value="G_PROTEIN_RECEP_F3_3"/>
    <property type="match status" value="1"/>
</dbReference>
<evidence type="ECO:0000256" key="7">
    <source>
        <dbReference type="ARBA" id="ARBA00023136"/>
    </source>
</evidence>
<dbReference type="InterPro" id="IPR050726">
    <property type="entry name" value="mGluR"/>
</dbReference>
<feature type="transmembrane region" description="Helical" evidence="13">
    <location>
        <begin position="844"/>
        <end position="871"/>
    </location>
</feature>
<dbReference type="CDD" id="cd06362">
    <property type="entry name" value="PBP1_mGluR"/>
    <property type="match status" value="1"/>
</dbReference>
<dbReference type="InterPro" id="IPR000337">
    <property type="entry name" value="GPCR_3"/>
</dbReference>
<gene>
    <name evidence="16" type="ORF">QR680_002252</name>
</gene>
<sequence>MFSLLAMATQILANVNALAQIVDDPSYLSSHGHVRNIRIPGDLIIGGVFPVHAKADNPEGHPCGEIAETRGVHRVEAMLYALDIINAQKDFLRGYKLGALILDSCSNPAYALNQSLDFVRDLIGSSDVSEYQCADGSTPENKYVARKNVVAVVGGSYSSVTVQIANLLRLFRIVQVSPASTNADLSDKSRFEYFARTVPSDNYQARAMIDIALNFNWTYVSLVYSADEYGELGADAFKKEARRVNICIAIEERISNKKEALTESIDNLIKKLQPDKQVGARVVVLFVGTEYVPELMLQTAERMKLKGGTKEQKKIIWLASEGWDRNNDAYTLGTRKLAAEGAIVLMLESQRVPSFEEYFLSLHPGSDKFERNKWLRELWMHKFNCEFDLPPESTVNRCEAHRQPKEDFNPDDKIQFVIEAVFAIAHALQAMKQVVCPNDTVETSWISRHSKIPDVCTPMTHIDGDVFYNKFLLNVKFKDLVGKRVHFSPQGDGPAHYTILNYQPNRVRSGDSSDRGDYVEIGRWSEDAMEIDETLMFWNMEGGDGKAPVSQCSLPCPRGYRKQLIKDEICCWACGKCDDFEFLVNETTCVDCGKGRWPTKDRTDCYDLAHHELKHMRWNSWYSIVPAGFAVIGILATLVVIVIYIQYNETPVVKASGRELSYILLVSMIMCYSMTFVLVSRPTPLVCAIKRTGIGFAFSCLYAAMFVKTNRIARIFSQATRSAQRPGCISPISQVLITVLLAGVQLLGSLLWLYIVPPGTRHDYPTRDQVVLTCNVPDHQFLYSLAYDAALIVLCTVYAVKTRKVPENFNETKFIGFSMYTTCVVWLSWIFFFFGTGSDFQIQTTSLCISISMSANVALVCIFSPKLWIILFEKHKNVRKQDGEYRLAKSSYRSTLCNTDEISATQYTALLSDQRRRSSRKSSQPSPSITSNAHDTFL</sequence>
<keyword evidence="6" id="KW-0297">G-protein coupled receptor</keyword>
<evidence type="ECO:0000313" key="16">
    <source>
        <dbReference type="EMBL" id="KAK0397751.1"/>
    </source>
</evidence>
<evidence type="ECO:0000256" key="3">
    <source>
        <dbReference type="ARBA" id="ARBA00022475"/>
    </source>
</evidence>
<evidence type="ECO:0000256" key="6">
    <source>
        <dbReference type="ARBA" id="ARBA00023040"/>
    </source>
</evidence>
<dbReference type="PRINTS" id="PR00248">
    <property type="entry name" value="GPCRMGR"/>
</dbReference>
<dbReference type="Pfam" id="PF00003">
    <property type="entry name" value="7tm_3"/>
    <property type="match status" value="1"/>
</dbReference>
<dbReference type="Proteomes" id="UP001175271">
    <property type="component" value="Unassembled WGS sequence"/>
</dbReference>